<dbReference type="RefSeq" id="WP_062483840.1">
    <property type="nucleotide sequence ID" value="NZ_CP013650.1"/>
</dbReference>
<keyword evidence="1" id="KW-0812">Transmembrane</keyword>
<dbReference type="InterPro" id="IPR012902">
    <property type="entry name" value="N_methyl_site"/>
</dbReference>
<dbReference type="Proteomes" id="UP000068447">
    <property type="component" value="Chromosome"/>
</dbReference>
<dbReference type="SUPFAM" id="SSF54523">
    <property type="entry name" value="Pili subunits"/>
    <property type="match status" value="1"/>
</dbReference>
<dbReference type="Gene3D" id="3.30.700.10">
    <property type="entry name" value="Glycoprotein, Type 4 Pilin"/>
    <property type="match status" value="1"/>
</dbReference>
<accession>A0A0U3AQV0</accession>
<name>A0A0U3AQV0_9ALTE</name>
<dbReference type="AlphaFoldDB" id="A0A0U3AQV0"/>
<keyword evidence="1" id="KW-0472">Membrane</keyword>
<evidence type="ECO:0000313" key="3">
    <source>
        <dbReference type="Proteomes" id="UP000068447"/>
    </source>
</evidence>
<sequence>MAMKINKQSRGFTLIELVIVVVVLGLLAAVALPRMLEVTKDAEKATVEGVAGGFATGVGLVRAQWELEGRPAQNGGANITFVTVGGIQIGIDKDTGYPTGEAANDASTEDDALVDLDCVSIFNLIMQSAPTITEDWNQRPFESHRYFTKSAEAIAPAGNDVCYYYLTQTIKNQQNEPVDNSTGNGFVYDPRIGQVIVFSNP</sequence>
<evidence type="ECO:0000256" key="1">
    <source>
        <dbReference type="SAM" id="Phobius"/>
    </source>
</evidence>
<reference evidence="2 3" key="1">
    <citation type="submission" date="2015-12" db="EMBL/GenBank/DDBJ databases">
        <title>Complete genome of Lacimicrobium alkaliphilum KCTC 32984.</title>
        <authorList>
            <person name="Kim S.-G."/>
            <person name="Lee Y.-J."/>
        </authorList>
    </citation>
    <scope>NUCLEOTIDE SEQUENCE [LARGE SCALE GENOMIC DNA]</scope>
    <source>
        <strain evidence="2 3">YelD216</strain>
    </source>
</reference>
<organism evidence="2 3">
    <name type="scientific">Lacimicrobium alkaliphilum</name>
    <dbReference type="NCBI Taxonomy" id="1526571"/>
    <lineage>
        <taxon>Bacteria</taxon>
        <taxon>Pseudomonadati</taxon>
        <taxon>Pseudomonadota</taxon>
        <taxon>Gammaproteobacteria</taxon>
        <taxon>Alteromonadales</taxon>
        <taxon>Alteromonadaceae</taxon>
        <taxon>Lacimicrobium</taxon>
    </lineage>
</organism>
<feature type="transmembrane region" description="Helical" evidence="1">
    <location>
        <begin position="12"/>
        <end position="32"/>
    </location>
</feature>
<dbReference type="Pfam" id="PF07963">
    <property type="entry name" value="N_methyl"/>
    <property type="match status" value="1"/>
</dbReference>
<proteinExistence type="predicted"/>
<dbReference type="InterPro" id="IPR045584">
    <property type="entry name" value="Pilin-like"/>
</dbReference>
<dbReference type="KEGG" id="lal:AT746_01065"/>
<keyword evidence="1" id="KW-1133">Transmembrane helix</keyword>
<dbReference type="OrthoDB" id="5815618at2"/>
<dbReference type="EMBL" id="CP013650">
    <property type="protein sequence ID" value="ALT00259.1"/>
    <property type="molecule type" value="Genomic_DNA"/>
</dbReference>
<dbReference type="NCBIfam" id="TIGR02532">
    <property type="entry name" value="IV_pilin_GFxxxE"/>
    <property type="match status" value="1"/>
</dbReference>
<gene>
    <name evidence="2" type="ORF">AT746_01065</name>
</gene>
<evidence type="ECO:0000313" key="2">
    <source>
        <dbReference type="EMBL" id="ALT00259.1"/>
    </source>
</evidence>
<dbReference type="STRING" id="1526571.AT746_01065"/>
<protein>
    <submittedName>
        <fullName evidence="2">Prepilin cleavage protein</fullName>
    </submittedName>
</protein>
<keyword evidence="3" id="KW-1185">Reference proteome</keyword>
<dbReference type="PROSITE" id="PS00409">
    <property type="entry name" value="PROKAR_NTER_METHYL"/>
    <property type="match status" value="1"/>
</dbReference>